<organism evidence="2 3">
    <name type="scientific">Pisum sativum</name>
    <name type="common">Garden pea</name>
    <name type="synonym">Lathyrus oleraceus</name>
    <dbReference type="NCBI Taxonomy" id="3888"/>
    <lineage>
        <taxon>Eukaryota</taxon>
        <taxon>Viridiplantae</taxon>
        <taxon>Streptophyta</taxon>
        <taxon>Embryophyta</taxon>
        <taxon>Tracheophyta</taxon>
        <taxon>Spermatophyta</taxon>
        <taxon>Magnoliopsida</taxon>
        <taxon>eudicotyledons</taxon>
        <taxon>Gunneridae</taxon>
        <taxon>Pentapetalae</taxon>
        <taxon>rosids</taxon>
        <taxon>fabids</taxon>
        <taxon>Fabales</taxon>
        <taxon>Fabaceae</taxon>
        <taxon>Papilionoideae</taxon>
        <taxon>50 kb inversion clade</taxon>
        <taxon>NPAAA clade</taxon>
        <taxon>Hologalegina</taxon>
        <taxon>IRL clade</taxon>
        <taxon>Fabeae</taxon>
        <taxon>Lathyrus</taxon>
    </lineage>
</organism>
<accession>A0A9D4XPR9</accession>
<protein>
    <submittedName>
        <fullName evidence="2">Uncharacterized protein</fullName>
    </submittedName>
</protein>
<dbReference type="AlphaFoldDB" id="A0A9D4XPR9"/>
<dbReference type="PANTHER" id="PTHR32108:SF9">
    <property type="entry name" value="REVERSE TRANSCRIPTASE RNASE H-LIKE DOMAIN-CONTAINING PROTEIN"/>
    <property type="match status" value="1"/>
</dbReference>
<sequence>METKPKIDPFWLWPPSKAFSGVVARGGALTPSELPWRKSANAYSNSVGFFQVMVDEQAEDILKEDSKQKKQISKGNKDQEGRHHRYDPIPVSYTHLLPILVNAGAIMPKQTESAKLPYGRKHDPHATCGYHAEYMGNSTEVCHALKIKVQELIDQNLLCFTPVSR</sequence>
<evidence type="ECO:0000313" key="3">
    <source>
        <dbReference type="Proteomes" id="UP001058974"/>
    </source>
</evidence>
<gene>
    <name evidence="2" type="ORF">KIW84_030591</name>
</gene>
<evidence type="ECO:0000313" key="2">
    <source>
        <dbReference type="EMBL" id="KAI5424457.1"/>
    </source>
</evidence>
<reference evidence="2 3" key="1">
    <citation type="journal article" date="2022" name="Nat. Genet.">
        <title>Improved pea reference genome and pan-genome highlight genomic features and evolutionary characteristics.</title>
        <authorList>
            <person name="Yang T."/>
            <person name="Liu R."/>
            <person name="Luo Y."/>
            <person name="Hu S."/>
            <person name="Wang D."/>
            <person name="Wang C."/>
            <person name="Pandey M.K."/>
            <person name="Ge S."/>
            <person name="Xu Q."/>
            <person name="Li N."/>
            <person name="Li G."/>
            <person name="Huang Y."/>
            <person name="Saxena R.K."/>
            <person name="Ji Y."/>
            <person name="Li M."/>
            <person name="Yan X."/>
            <person name="He Y."/>
            <person name="Liu Y."/>
            <person name="Wang X."/>
            <person name="Xiang C."/>
            <person name="Varshney R.K."/>
            <person name="Ding H."/>
            <person name="Gao S."/>
            <person name="Zong X."/>
        </authorList>
    </citation>
    <scope>NUCLEOTIDE SEQUENCE [LARGE SCALE GENOMIC DNA]</scope>
    <source>
        <strain evidence="2 3">cv. Zhongwan 6</strain>
    </source>
</reference>
<dbReference type="Gramene" id="Psat03G0059100-T1">
    <property type="protein sequence ID" value="KAI5424457.1"/>
    <property type="gene ID" value="KIW84_030591"/>
</dbReference>
<dbReference type="EMBL" id="JAMSHJ010000003">
    <property type="protein sequence ID" value="KAI5424457.1"/>
    <property type="molecule type" value="Genomic_DNA"/>
</dbReference>
<feature type="region of interest" description="Disordered" evidence="1">
    <location>
        <begin position="61"/>
        <end position="85"/>
    </location>
</feature>
<dbReference type="Proteomes" id="UP001058974">
    <property type="component" value="Chromosome 3"/>
</dbReference>
<comment type="caution">
    <text evidence="2">The sequence shown here is derived from an EMBL/GenBank/DDBJ whole genome shotgun (WGS) entry which is preliminary data.</text>
</comment>
<proteinExistence type="predicted"/>
<keyword evidence="3" id="KW-1185">Reference proteome</keyword>
<evidence type="ECO:0000256" key="1">
    <source>
        <dbReference type="SAM" id="MobiDB-lite"/>
    </source>
</evidence>
<dbReference type="PANTHER" id="PTHR32108">
    <property type="entry name" value="DNA-DIRECTED RNA POLYMERASE SUBUNIT ALPHA"/>
    <property type="match status" value="1"/>
</dbReference>
<name>A0A9D4XPR9_PEA</name>